<dbReference type="Pfam" id="PF02985">
    <property type="entry name" value="HEAT"/>
    <property type="match status" value="2"/>
</dbReference>
<dbReference type="GO" id="GO:0019888">
    <property type="term" value="F:protein phosphatase regulator activity"/>
    <property type="evidence" value="ECO:0007669"/>
    <property type="project" value="TreeGrafter"/>
</dbReference>
<reference evidence="4" key="1">
    <citation type="submission" date="2022-11" db="UniProtKB">
        <authorList>
            <consortium name="WormBaseParasite"/>
        </authorList>
    </citation>
    <scope>IDENTIFICATION</scope>
</reference>
<dbReference type="GO" id="GO:0005829">
    <property type="term" value="C:cytosol"/>
    <property type="evidence" value="ECO:0007669"/>
    <property type="project" value="TreeGrafter"/>
</dbReference>
<keyword evidence="1" id="KW-0677">Repeat</keyword>
<feature type="repeat" description="HEAT" evidence="2">
    <location>
        <begin position="77"/>
        <end position="115"/>
    </location>
</feature>
<evidence type="ECO:0000313" key="3">
    <source>
        <dbReference type="Proteomes" id="UP000887565"/>
    </source>
</evidence>
<dbReference type="GO" id="GO:0005634">
    <property type="term" value="C:nucleus"/>
    <property type="evidence" value="ECO:0007669"/>
    <property type="project" value="TreeGrafter"/>
</dbReference>
<dbReference type="PANTHER" id="PTHR10648">
    <property type="entry name" value="SERINE/THREONINE-PROTEIN PHOSPHATASE PP2A 65 KDA REGULATORY SUBUNIT"/>
    <property type="match status" value="1"/>
</dbReference>
<dbReference type="Gene3D" id="1.25.10.10">
    <property type="entry name" value="Leucine-rich Repeat Variant"/>
    <property type="match status" value="1"/>
</dbReference>
<name>A0A915KIA6_ROMCU</name>
<sequence length="263" mass="30116">MKLLTVNDNMYADTCRWHKFLECCHPKIEFEQNFTKAGVHLGSQSQQFEVDKYAEACMAANHLRTDDPVEQRITELFLFLFRNLCRDDTPMVRRAAAAKLGEFAKVVEPDYLKQELMQLFVDLAEDEQDSVRLLGIDACVSIAQLLKPEDTRDMIKPVLVQLTEDKSWRVRYMVADKLVELQTAMGPEISKNELVKAFTSLLKDMEPEVRSAAAVKIKDYINANKHHLRMSEPENLPGAKKIYPALRAVKISVLPYLQSVVNK</sequence>
<organism evidence="3 4">
    <name type="scientific">Romanomermis culicivorax</name>
    <name type="common">Nematode worm</name>
    <dbReference type="NCBI Taxonomy" id="13658"/>
    <lineage>
        <taxon>Eukaryota</taxon>
        <taxon>Metazoa</taxon>
        <taxon>Ecdysozoa</taxon>
        <taxon>Nematoda</taxon>
        <taxon>Enoplea</taxon>
        <taxon>Dorylaimia</taxon>
        <taxon>Mermithida</taxon>
        <taxon>Mermithoidea</taxon>
        <taxon>Mermithidae</taxon>
        <taxon>Romanomermis</taxon>
    </lineage>
</organism>
<keyword evidence="3" id="KW-1185">Reference proteome</keyword>
<evidence type="ECO:0000256" key="1">
    <source>
        <dbReference type="ARBA" id="ARBA00022737"/>
    </source>
</evidence>
<accession>A0A915KIA6</accession>
<dbReference type="InterPro" id="IPR000357">
    <property type="entry name" value="HEAT"/>
</dbReference>
<dbReference type="InterPro" id="IPR011989">
    <property type="entry name" value="ARM-like"/>
</dbReference>
<protein>
    <submittedName>
        <fullName evidence="4">HEAT repeat protein</fullName>
    </submittedName>
</protein>
<dbReference type="WBParaSite" id="nRc.2.0.1.t37731-RA">
    <property type="protein sequence ID" value="nRc.2.0.1.t37731-RA"/>
    <property type="gene ID" value="nRc.2.0.1.g37731"/>
</dbReference>
<dbReference type="InterPro" id="IPR016024">
    <property type="entry name" value="ARM-type_fold"/>
</dbReference>
<dbReference type="Proteomes" id="UP000887565">
    <property type="component" value="Unplaced"/>
</dbReference>
<dbReference type="InterPro" id="IPR051023">
    <property type="entry name" value="PP2A_Regulatory_Subunit_A"/>
</dbReference>
<dbReference type="PANTHER" id="PTHR10648:SF4">
    <property type="entry name" value="PROTEIN PHOSPHATASE 2 (FORMERLY 2A), REGULATORY SUBUNIT A, BETA ISOFORM-RELATED"/>
    <property type="match status" value="1"/>
</dbReference>
<dbReference type="PROSITE" id="PS50077">
    <property type="entry name" value="HEAT_REPEAT"/>
    <property type="match status" value="3"/>
</dbReference>
<dbReference type="InterPro" id="IPR021133">
    <property type="entry name" value="HEAT_type_2"/>
</dbReference>
<dbReference type="AlphaFoldDB" id="A0A915KIA6"/>
<evidence type="ECO:0000313" key="4">
    <source>
        <dbReference type="WBParaSite" id="nRc.2.0.1.t37731-RA"/>
    </source>
</evidence>
<feature type="repeat" description="HEAT" evidence="2">
    <location>
        <begin position="155"/>
        <end position="193"/>
    </location>
</feature>
<feature type="repeat" description="HEAT" evidence="2">
    <location>
        <begin position="116"/>
        <end position="154"/>
    </location>
</feature>
<dbReference type="SUPFAM" id="SSF48371">
    <property type="entry name" value="ARM repeat"/>
    <property type="match status" value="1"/>
</dbReference>
<dbReference type="GO" id="GO:0000159">
    <property type="term" value="C:protein phosphatase type 2A complex"/>
    <property type="evidence" value="ECO:0007669"/>
    <property type="project" value="TreeGrafter"/>
</dbReference>
<evidence type="ECO:0000256" key="2">
    <source>
        <dbReference type="PROSITE-ProRule" id="PRU00103"/>
    </source>
</evidence>
<proteinExistence type="predicted"/>